<name>A0ABX9Q2L2_9BACT</name>
<evidence type="ECO:0000313" key="2">
    <source>
        <dbReference type="Proteomes" id="UP000278907"/>
    </source>
</evidence>
<organism evidence="1 2">
    <name type="scientific">Corallococcus praedator</name>
    <dbReference type="NCBI Taxonomy" id="2316724"/>
    <lineage>
        <taxon>Bacteria</taxon>
        <taxon>Pseudomonadati</taxon>
        <taxon>Myxococcota</taxon>
        <taxon>Myxococcia</taxon>
        <taxon>Myxococcales</taxon>
        <taxon>Cystobacterineae</taxon>
        <taxon>Myxococcaceae</taxon>
        <taxon>Corallococcus</taxon>
    </lineage>
</organism>
<keyword evidence="1" id="KW-0328">Glycosyltransferase</keyword>
<feature type="non-terminal residue" evidence="1">
    <location>
        <position position="51"/>
    </location>
</feature>
<dbReference type="Proteomes" id="UP000278907">
    <property type="component" value="Unassembled WGS sequence"/>
</dbReference>
<accession>A0ABX9Q2L2</accession>
<dbReference type="EMBL" id="RAWI01001439">
    <property type="protein sequence ID" value="RKH75196.1"/>
    <property type="molecule type" value="Genomic_DNA"/>
</dbReference>
<proteinExistence type="predicted"/>
<dbReference type="GO" id="GO:0016757">
    <property type="term" value="F:glycosyltransferase activity"/>
    <property type="evidence" value="ECO:0007669"/>
    <property type="project" value="UniProtKB-KW"/>
</dbReference>
<keyword evidence="2" id="KW-1185">Reference proteome</keyword>
<gene>
    <name evidence="1" type="ORF">D7Y13_44830</name>
</gene>
<reference evidence="1 2" key="1">
    <citation type="submission" date="2018-09" db="EMBL/GenBank/DDBJ databases">
        <authorList>
            <person name="Livingstone P.G."/>
            <person name="Whitworth D.E."/>
        </authorList>
    </citation>
    <scope>NUCLEOTIDE SEQUENCE [LARGE SCALE GENOMIC DNA]</scope>
    <source>
        <strain evidence="1 2">CA031B</strain>
    </source>
</reference>
<comment type="caution">
    <text evidence="1">The sequence shown here is derived from an EMBL/GenBank/DDBJ whole genome shotgun (WGS) entry which is preliminary data.</text>
</comment>
<dbReference type="Gene3D" id="3.40.50.2000">
    <property type="entry name" value="Glycogen Phosphorylase B"/>
    <property type="match status" value="1"/>
</dbReference>
<sequence>MRRTLLVTNDFPPRAGGIQSYVHALAERLPTDSLVVYAPAWDGAEEFDRAQ</sequence>
<keyword evidence="1" id="KW-0808">Transferase</keyword>
<evidence type="ECO:0000313" key="1">
    <source>
        <dbReference type="EMBL" id="RKH75196.1"/>
    </source>
</evidence>
<protein>
    <submittedName>
        <fullName evidence="1">Alpha-(1-2)-phosphatidylinositol mannosyltransferase</fullName>
    </submittedName>
</protein>